<reference evidence="2" key="1">
    <citation type="journal article" date="2020" name="New Phytol.">
        <title>Comparative genomics reveals dynamic genome evolution in host specialist ectomycorrhizal fungi.</title>
        <authorList>
            <person name="Lofgren L.A."/>
            <person name="Nguyen N.H."/>
            <person name="Vilgalys R."/>
            <person name="Ruytinx J."/>
            <person name="Liao H.L."/>
            <person name="Branco S."/>
            <person name="Kuo A."/>
            <person name="LaButti K."/>
            <person name="Lipzen A."/>
            <person name="Andreopoulos W."/>
            <person name="Pangilinan J."/>
            <person name="Riley R."/>
            <person name="Hundley H."/>
            <person name="Na H."/>
            <person name="Barry K."/>
            <person name="Grigoriev I.V."/>
            <person name="Stajich J.E."/>
            <person name="Kennedy P.G."/>
        </authorList>
    </citation>
    <scope>NUCLEOTIDE SEQUENCE</scope>
    <source>
        <strain evidence="2">DOB743</strain>
    </source>
</reference>
<organism evidence="2 3">
    <name type="scientific">Suillus placidus</name>
    <dbReference type="NCBI Taxonomy" id="48579"/>
    <lineage>
        <taxon>Eukaryota</taxon>
        <taxon>Fungi</taxon>
        <taxon>Dikarya</taxon>
        <taxon>Basidiomycota</taxon>
        <taxon>Agaricomycotina</taxon>
        <taxon>Agaricomycetes</taxon>
        <taxon>Agaricomycetidae</taxon>
        <taxon>Boletales</taxon>
        <taxon>Suillineae</taxon>
        <taxon>Suillaceae</taxon>
        <taxon>Suillus</taxon>
    </lineage>
</organism>
<feature type="region of interest" description="Disordered" evidence="1">
    <location>
        <begin position="48"/>
        <end position="72"/>
    </location>
</feature>
<evidence type="ECO:0000313" key="3">
    <source>
        <dbReference type="Proteomes" id="UP000714275"/>
    </source>
</evidence>
<dbReference type="Proteomes" id="UP000714275">
    <property type="component" value="Unassembled WGS sequence"/>
</dbReference>
<feature type="region of interest" description="Disordered" evidence="1">
    <location>
        <begin position="569"/>
        <end position="591"/>
    </location>
</feature>
<dbReference type="EMBL" id="JABBWD010000004">
    <property type="protein sequence ID" value="KAG1782118.1"/>
    <property type="molecule type" value="Genomic_DNA"/>
</dbReference>
<dbReference type="OrthoDB" id="3266602at2759"/>
<feature type="region of interest" description="Disordered" evidence="1">
    <location>
        <begin position="1"/>
        <end position="26"/>
    </location>
</feature>
<dbReference type="AlphaFoldDB" id="A0A9P7D7P9"/>
<protein>
    <submittedName>
        <fullName evidence="2">Uncharacterized protein</fullName>
    </submittedName>
</protein>
<evidence type="ECO:0000256" key="1">
    <source>
        <dbReference type="SAM" id="MobiDB-lite"/>
    </source>
</evidence>
<proteinExistence type="predicted"/>
<accession>A0A9P7D7P9</accession>
<evidence type="ECO:0000313" key="2">
    <source>
        <dbReference type="EMBL" id="KAG1782118.1"/>
    </source>
</evidence>
<comment type="caution">
    <text evidence="2">The sequence shown here is derived from an EMBL/GenBank/DDBJ whole genome shotgun (WGS) entry which is preliminary data.</text>
</comment>
<feature type="compositionally biased region" description="Basic and acidic residues" evidence="1">
    <location>
        <begin position="1"/>
        <end position="12"/>
    </location>
</feature>
<keyword evidence="3" id="KW-1185">Reference proteome</keyword>
<gene>
    <name evidence="2" type="ORF">EV702DRAFT_1069736</name>
</gene>
<name>A0A9P7D7P9_9AGAM</name>
<sequence length="627" mass="68961">MQLRHGDLKRDIGAAQRPEAPIHPPRETFAELGARNNDDLDLELMYPEDEELAAQDSGDSTAKTVSDDVPPPDAVLERGSSWLSPLVLSTTARSPSPQLIQRTCETPGCGGTVSPSATWQRCYNCSLQRWKERQQAAIAANATAEPVLPVDGAHEGASNSAGVLHGVGPPSHNTLEAIVVDRVAISREPRVLASHSQGAVLDAVDKLPLSELPDRQVVINSAAAASTSSTLIAECGTDAGAEPEINKVYISGWASDLTDLSSEDEDVDSDPDAKDSSTIKIRIPVLASRLPSGASARVCGIKRCNIVLPPDYCWKICDSCRRYQREYQRIRMEKARRRMEEFSRIGAQESDLVRDHPVPFLEEQNDEVTPAEGSRVCAVPRCHRRLLPVAKYRWKCCGVCRMRARDDARARRSTIGAILDLEESVEQISLLDISPFPAFQNRSVLLSEFGALLGRFLEAQVLYLRMKLQTAGEKALLRLDPVLFAFDGEYSTVIGQRGYQDNVQGKSGPEHGQEEMQKEVAFTVRELDSTLLTEFKPTEGFIIKSGGMIMRYKCALELIIPLRPLPKTTPSKDTDISAPRASESDTSSSHVPYKKPVFGELEVAVVPDDSHSILLGRRTIIRFRMLG</sequence>